<evidence type="ECO:0000256" key="5">
    <source>
        <dbReference type="ARBA" id="ARBA00022490"/>
    </source>
</evidence>
<feature type="domain" description="Exportin-7/Ran-binding protein 17 TPR repeats" evidence="9">
    <location>
        <begin position="423"/>
        <end position="656"/>
    </location>
</feature>
<evidence type="ECO:0000256" key="2">
    <source>
        <dbReference type="ARBA" id="ARBA00004496"/>
    </source>
</evidence>
<dbReference type="InterPro" id="IPR057947">
    <property type="entry name" value="TPR_XPO7/RBP17"/>
</dbReference>
<dbReference type="Pfam" id="PF25795">
    <property type="entry name" value="TPR_XPO7"/>
    <property type="match status" value="1"/>
</dbReference>
<protein>
    <submittedName>
        <fullName evidence="10">Uncharacterized protein</fullName>
    </submittedName>
</protein>
<keyword evidence="6" id="KW-0653">Protein transport</keyword>
<dbReference type="InterPro" id="IPR001494">
    <property type="entry name" value="Importin-beta_N"/>
</dbReference>
<comment type="similarity">
    <text evidence="3">Belongs to the exportin family.</text>
</comment>
<dbReference type="PANTHER" id="PTHR12596">
    <property type="entry name" value="EXPORTIN 4,7-RELATED"/>
    <property type="match status" value="1"/>
</dbReference>
<keyword evidence="4" id="KW-0813">Transport</keyword>
<feature type="domain" description="Importin N-terminal" evidence="8">
    <location>
        <begin position="30"/>
        <end position="93"/>
    </location>
</feature>
<gene>
    <name evidence="10" type="primary">RvY_04905</name>
    <name evidence="10" type="synonym">RvY_04905.1</name>
    <name evidence="10" type="ORF">RvY_04905-1</name>
</gene>
<name>A0A1D1UTU3_RAMVA</name>
<dbReference type="STRING" id="947166.A0A1D1UTU3"/>
<organism evidence="10 11">
    <name type="scientific">Ramazzottius varieornatus</name>
    <name type="common">Water bear</name>
    <name type="synonym">Tardigrade</name>
    <dbReference type="NCBI Taxonomy" id="947166"/>
    <lineage>
        <taxon>Eukaryota</taxon>
        <taxon>Metazoa</taxon>
        <taxon>Ecdysozoa</taxon>
        <taxon>Tardigrada</taxon>
        <taxon>Eutardigrada</taxon>
        <taxon>Parachela</taxon>
        <taxon>Hypsibioidea</taxon>
        <taxon>Ramazzottiidae</taxon>
        <taxon>Ramazzottius</taxon>
    </lineage>
</organism>
<comment type="subcellular location">
    <subcellularLocation>
        <location evidence="2">Cytoplasm</location>
    </subcellularLocation>
    <subcellularLocation>
        <location evidence="1">Nucleus</location>
    </subcellularLocation>
</comment>
<dbReference type="Gene3D" id="1.25.10.10">
    <property type="entry name" value="Leucine-rich Repeat Variant"/>
    <property type="match status" value="2"/>
</dbReference>
<evidence type="ECO:0000256" key="7">
    <source>
        <dbReference type="ARBA" id="ARBA00023242"/>
    </source>
</evidence>
<keyword evidence="7" id="KW-0539">Nucleus</keyword>
<dbReference type="GO" id="GO:0005643">
    <property type="term" value="C:nuclear pore"/>
    <property type="evidence" value="ECO:0007669"/>
    <property type="project" value="TreeGrafter"/>
</dbReference>
<comment type="caution">
    <text evidence="10">The sequence shown here is derived from an EMBL/GenBank/DDBJ whole genome shotgun (WGS) entry which is preliminary data.</text>
</comment>
<dbReference type="PANTHER" id="PTHR12596:SF2">
    <property type="entry name" value="EXPORTIN-7 ISOFORM X1"/>
    <property type="match status" value="1"/>
</dbReference>
<dbReference type="InterPro" id="IPR044189">
    <property type="entry name" value="XPO4/7-like"/>
</dbReference>
<dbReference type="EMBL" id="BDGG01000002">
    <property type="protein sequence ID" value="GAU92881.1"/>
    <property type="molecule type" value="Genomic_DNA"/>
</dbReference>
<dbReference type="GO" id="GO:0031267">
    <property type="term" value="F:small GTPase binding"/>
    <property type="evidence" value="ECO:0007669"/>
    <property type="project" value="InterPro"/>
</dbReference>
<accession>A0A1D1UTU3</accession>
<evidence type="ECO:0000256" key="6">
    <source>
        <dbReference type="ARBA" id="ARBA00022927"/>
    </source>
</evidence>
<dbReference type="GO" id="GO:0005737">
    <property type="term" value="C:cytoplasm"/>
    <property type="evidence" value="ECO:0007669"/>
    <property type="project" value="UniProtKB-SubCell"/>
</dbReference>
<evidence type="ECO:0000313" key="10">
    <source>
        <dbReference type="EMBL" id="GAU92881.1"/>
    </source>
</evidence>
<dbReference type="OrthoDB" id="244158at2759"/>
<dbReference type="Pfam" id="PF03810">
    <property type="entry name" value="IBN_N"/>
    <property type="match status" value="1"/>
</dbReference>
<dbReference type="InterPro" id="IPR011989">
    <property type="entry name" value="ARM-like"/>
</dbReference>
<evidence type="ECO:0000256" key="4">
    <source>
        <dbReference type="ARBA" id="ARBA00022448"/>
    </source>
</evidence>
<keyword evidence="5" id="KW-0963">Cytoplasm</keyword>
<evidence type="ECO:0000259" key="8">
    <source>
        <dbReference type="Pfam" id="PF03810"/>
    </source>
</evidence>
<dbReference type="FunFam" id="1.25.10.10:FF:000042">
    <property type="entry name" value="exportin-7 isoform X1"/>
    <property type="match status" value="1"/>
</dbReference>
<dbReference type="AlphaFoldDB" id="A0A1D1UTU3"/>
<evidence type="ECO:0000313" key="11">
    <source>
        <dbReference type="Proteomes" id="UP000186922"/>
    </source>
</evidence>
<dbReference type="Proteomes" id="UP000186922">
    <property type="component" value="Unassembled WGS sequence"/>
</dbReference>
<reference evidence="10 11" key="1">
    <citation type="journal article" date="2016" name="Nat. Commun.">
        <title>Extremotolerant tardigrade genome and improved radiotolerance of human cultured cells by tardigrade-unique protein.</title>
        <authorList>
            <person name="Hashimoto T."/>
            <person name="Horikawa D.D."/>
            <person name="Saito Y."/>
            <person name="Kuwahara H."/>
            <person name="Kozuka-Hata H."/>
            <person name="Shin-I T."/>
            <person name="Minakuchi Y."/>
            <person name="Ohishi K."/>
            <person name="Motoyama A."/>
            <person name="Aizu T."/>
            <person name="Enomoto A."/>
            <person name="Kondo K."/>
            <person name="Tanaka S."/>
            <person name="Hara Y."/>
            <person name="Koshikawa S."/>
            <person name="Sagara H."/>
            <person name="Miura T."/>
            <person name="Yokobori S."/>
            <person name="Miyagawa K."/>
            <person name="Suzuki Y."/>
            <person name="Kubo T."/>
            <person name="Oyama M."/>
            <person name="Kohara Y."/>
            <person name="Fujiyama A."/>
            <person name="Arakawa K."/>
            <person name="Katayama T."/>
            <person name="Toyoda A."/>
            <person name="Kunieda T."/>
        </authorList>
    </citation>
    <scope>NUCLEOTIDE SEQUENCE [LARGE SCALE GENOMIC DNA]</scope>
    <source>
        <strain evidence="10 11">YOKOZUNA-1</strain>
    </source>
</reference>
<proteinExistence type="inferred from homology"/>
<evidence type="ECO:0000259" key="9">
    <source>
        <dbReference type="Pfam" id="PF25795"/>
    </source>
</evidence>
<dbReference type="InterPro" id="IPR016024">
    <property type="entry name" value="ARM-type_fold"/>
</dbReference>
<dbReference type="GO" id="GO:0006611">
    <property type="term" value="P:protein export from nucleus"/>
    <property type="evidence" value="ECO:0007669"/>
    <property type="project" value="TreeGrafter"/>
</dbReference>
<keyword evidence="11" id="KW-1185">Reference proteome</keyword>
<evidence type="ECO:0000256" key="1">
    <source>
        <dbReference type="ARBA" id="ARBA00004123"/>
    </source>
</evidence>
<sequence length="1126" mass="128427">MNAMEQEIIQVETFCRQFYEPVNGLQQKEAERALIAFVESPDCLQKCQVLLERGQSPYSITLALNTLTKLCSKQPFLTVAQRIDIRNFILNFLYANPKLAPFVLQAATKLYATIIKCGWFDREKDEFLFRGAVDDVTKFIQGSMEQSIVGIQLLAALVTEMSHSGNGDSARSLTTHIKTSAAFREVQLFDIYKLACTLLQNALKNNATPTDDVRLGLFSSLLSLALACLNYDFVGTAVDESDDANTVQIPAAWRSTFVDPGHLKLFFTLYTSLPPSVSHLALSILVQLGSVRRSLFNSTERATHLHALMSGVRDILENHATNLGDAQCYHEFCRLLARLKASFQLSELMESDNYTAFISQVANFTMMSIQHLQFSHNSLHYILSLWQRLVASMPYVKSAQPHHLDTHAPEVSRSMVMSHLDMVAHVINEGVEDPIDDLGLLHQQLDQFAIIVRCEYESNCTVIVQLFERSARVYDDLLKKQGSAEKDILIEEERLAWLVYFIGAAISGRVAYTASDETDAIDAQLICRVMRLMSFTDTRLGRRKSEKLELAILQFFEYFRKVYIGDQSPKGVYSVMKAELGIDDELMVMSIMIRKIVTNLKFWGDSDNVVTRSLQLLNDLSMGYSSIRRMVKLDEVQFLLKNHTSDNFPFLGTNSTLVDLKCRTAFYASLARLLTIELADDEDKLEEFMRPIGVEFETLARLMGAAGTSLFNEREAKTAAIGVARDLRGICSALLNKTSYVLFFEWLYPKYLTVCERVIEYWYAEPTVANPMLKFMMELDQNRSQRIQFDISSPNNILLFKEICKVFTVYGSRILSLTDIPKNDMYAKKLKGVSIAFNMFRFALGGCYCNFGIFLLYGDRTLDEAFQVLLKLMTSISHSDLLEHPKLGQAYYSILDQIASNHIDFLNKVDVQIFLYILDSISKGVNSIDSNVNANSCQTLDNVVTALFKELQRRQKHPEQATPESRSSALQVYEMQPQRYQQLLASLLRIVMFEDGRNQWNYSRPLLVLILLCDRHFQELQPRIVASYPEEKRPQVQHCFLTLMDGVDSTLSNKTRDRFTNNLSIFRRELNETQKGMENVNPMLDWIAMRDELDKFWQRLNAEFAGSGGETLVVYDAPLHRNLYLM</sequence>
<dbReference type="GO" id="GO:0005049">
    <property type="term" value="F:nuclear export signal receptor activity"/>
    <property type="evidence" value="ECO:0007669"/>
    <property type="project" value="InterPro"/>
</dbReference>
<dbReference type="SUPFAM" id="SSF48371">
    <property type="entry name" value="ARM repeat"/>
    <property type="match status" value="1"/>
</dbReference>
<evidence type="ECO:0000256" key="3">
    <source>
        <dbReference type="ARBA" id="ARBA00009466"/>
    </source>
</evidence>